<accession>A0A2S1PG30</accession>
<protein>
    <submittedName>
        <fullName evidence="1">Uncharacterized protein</fullName>
    </submittedName>
</protein>
<keyword evidence="2" id="KW-1185">Reference proteome</keyword>
<evidence type="ECO:0000313" key="2">
    <source>
        <dbReference type="Proteomes" id="UP000246250"/>
    </source>
</evidence>
<proteinExistence type="predicted"/>
<dbReference type="RefSeq" id="YP_010659324.1">
    <property type="nucleotide sequence ID" value="NC_070866.1"/>
</dbReference>
<dbReference type="GeneID" id="77935292"/>
<dbReference type="EMBL" id="MH179480">
    <property type="protein sequence ID" value="AWH15520.1"/>
    <property type="molecule type" value="Genomic_DNA"/>
</dbReference>
<sequence length="186" mass="22199">MKPVVSIKLTRDRGINAQEFNKSRTIEFEPRDQHWIADCIYTSFEGAKRFQQFHSMYKIKALLKAYEWLAEQKDIDAAVQRKLNKKKDHRSTSYSTKMRLRQTRIKSTMGDVRYRITYRDVGDEKALYFGYGDTPHEAYLALVDAMSSVNQKVHRRNSEGVVIGLTRVFEPTKYRQHWWQFWRPKL</sequence>
<evidence type="ECO:0000313" key="1">
    <source>
        <dbReference type="EMBL" id="AWH15520.1"/>
    </source>
</evidence>
<reference evidence="1 2" key="1">
    <citation type="submission" date="2018-04" db="EMBL/GenBank/DDBJ databases">
        <title>Complete genome sequences of new Aeromonas and Pseudomonas phages promising in phage therapy dedicated to aquaculture.</title>
        <authorList>
            <person name="Kolsut J."/>
            <person name="Wojcik E."/>
            <person name="Wojtasik A."/>
            <person name="Dastych J."/>
        </authorList>
    </citation>
    <scope>NUCLEOTIDE SEQUENCE [LARGE SCALE GENOMIC DNA]</scope>
</reference>
<dbReference type="Proteomes" id="UP000246250">
    <property type="component" value="Segment"/>
</dbReference>
<organism evidence="1 2">
    <name type="scientific">Pseudomonas phage 98PfluR60PP</name>
    <dbReference type="NCBI Taxonomy" id="2163965"/>
    <lineage>
        <taxon>Viruses</taxon>
        <taxon>Duplodnaviria</taxon>
        <taxon>Heunggongvirae</taxon>
        <taxon>Uroviricota</taxon>
        <taxon>Caudoviricetes</taxon>
        <taxon>Schitoviridae</taxon>
        <taxon>Littlefixvirus</taxon>
        <taxon>Littlefixvirus 98Pflur60pp</taxon>
    </lineage>
</organism>
<name>A0A2S1PG30_9CAUD</name>
<dbReference type="KEGG" id="vg:77935292"/>